<name>S4H5X7_9BIFI</name>
<comment type="similarity">
    <text evidence="1">Belongs to the DprA/Smf family.</text>
</comment>
<evidence type="ECO:0000256" key="1">
    <source>
        <dbReference type="ARBA" id="ARBA00006525"/>
    </source>
</evidence>
<dbReference type="AlphaFoldDB" id="S4H5X7"/>
<dbReference type="EMBL" id="ATJO01000017">
    <property type="protein sequence ID" value="EPI51475.1"/>
    <property type="molecule type" value="Genomic_DNA"/>
</dbReference>
<dbReference type="InterPro" id="IPR003488">
    <property type="entry name" value="DprA"/>
</dbReference>
<reference evidence="3 4" key="1">
    <citation type="submission" date="2013-06" db="EMBL/GenBank/DDBJ databases">
        <authorList>
            <person name="Weinstock G."/>
            <person name="Sodergren E."/>
            <person name="Lobos E.A."/>
            <person name="Fulton L."/>
            <person name="Fulton R."/>
            <person name="Courtney L."/>
            <person name="Fronick C."/>
            <person name="O'Laughlin M."/>
            <person name="Godfrey J."/>
            <person name="Wilson R.M."/>
            <person name="Miner T."/>
            <person name="Farmer C."/>
            <person name="Delehaunty K."/>
            <person name="Cordes M."/>
            <person name="Minx P."/>
            <person name="Tomlinson C."/>
            <person name="Chen J."/>
            <person name="Wollam A."/>
            <person name="Pepin K.H."/>
            <person name="Bhonagiri V."/>
            <person name="Zhang X."/>
            <person name="Warren W."/>
            <person name="Mitreva M."/>
            <person name="Mardis E.R."/>
            <person name="Wilson R.K."/>
        </authorList>
    </citation>
    <scope>NUCLEOTIDE SEQUENCE [LARGE SCALE GENOMIC DNA]</scope>
    <source>
        <strain evidence="3 4">JCP7719</strain>
    </source>
</reference>
<comment type="caution">
    <text evidence="3">The sequence shown here is derived from an EMBL/GenBank/DDBJ whole genome shotgun (WGS) entry which is preliminary data.</text>
</comment>
<dbReference type="Proteomes" id="UP000014601">
    <property type="component" value="Unassembled WGS sequence"/>
</dbReference>
<feature type="domain" description="Smf/DprA SLOG" evidence="2">
    <location>
        <begin position="195"/>
        <end position="418"/>
    </location>
</feature>
<evidence type="ECO:0000313" key="3">
    <source>
        <dbReference type="EMBL" id="EPI51475.1"/>
    </source>
</evidence>
<dbReference type="PANTHER" id="PTHR43022:SF1">
    <property type="entry name" value="PROTEIN SMF"/>
    <property type="match status" value="1"/>
</dbReference>
<evidence type="ECO:0000259" key="2">
    <source>
        <dbReference type="Pfam" id="PF02481"/>
    </source>
</evidence>
<accession>S4H5X7</accession>
<dbReference type="RefSeq" id="WP_020759061.1">
    <property type="nucleotide sequence ID" value="NZ_KE348012.1"/>
</dbReference>
<sequence>MISTNNANVVNIANSANITNTQTSDIYAINDDTLARAILTFCTDGADAIMYTLTIGTVNATSIVDALYSICESITKNASKISNKQLELDFPANCYQKDSSENKQQEGNTDSSTNDLDNVLTNIVKNHPQIKVLEKCFLEGLKIWGGKSENNKNEVNNFAVLHKSIKKWCLRMKKLPFWDANKLKKWFSSSGSQWIISPKSKYWPKQLQDLATKCKVAPPLCLWGIGDPNALIQCKQPLAIVGSRGCNDYGYELSFTFAKSCAKKGHTIVSGGAYGIDAAAHWGTLDALDCHAINASPVGKTIVVFAGGLNNMGPSSNAQLFNAILASGGACISELCPETIPEARRFLLRNRLIAALASKVIVSQARLRSGALNTANWALELNRELYAVPGDVTLPNNAGCNMLIHDGKAMMICSHRDIEDIYPNSHHYLPHSLSNNESIPDTCNDLQKLILKAIHKCKHNKVCANIDNIHEAIAKSETNSDFSISQISGELAILELDGLIKSQNGVFSINRKKDLSLK</sequence>
<dbReference type="InterPro" id="IPR057666">
    <property type="entry name" value="DrpA_SLOG"/>
</dbReference>
<dbReference type="SUPFAM" id="SSF102405">
    <property type="entry name" value="MCP/YpsA-like"/>
    <property type="match status" value="1"/>
</dbReference>
<evidence type="ECO:0000313" key="4">
    <source>
        <dbReference type="Proteomes" id="UP000014601"/>
    </source>
</evidence>
<dbReference type="Gene3D" id="3.40.50.450">
    <property type="match status" value="1"/>
</dbReference>
<dbReference type="Pfam" id="PF02481">
    <property type="entry name" value="DNA_processg_A"/>
    <property type="match status" value="1"/>
</dbReference>
<dbReference type="GO" id="GO:0009294">
    <property type="term" value="P:DNA-mediated transformation"/>
    <property type="evidence" value="ECO:0007669"/>
    <property type="project" value="InterPro"/>
</dbReference>
<proteinExistence type="inferred from homology"/>
<gene>
    <name evidence="3" type="ORF">HMPREF1576_00298</name>
</gene>
<protein>
    <submittedName>
        <fullName evidence="3">DNA protecting protein DprA</fullName>
    </submittedName>
</protein>
<dbReference type="PATRIC" id="fig|1261061.4.peg.263"/>
<organism evidence="3 4">
    <name type="scientific">Gardnerella pickettii JCP7719</name>
    <dbReference type="NCBI Taxonomy" id="1261061"/>
    <lineage>
        <taxon>Bacteria</taxon>
        <taxon>Bacillati</taxon>
        <taxon>Actinomycetota</taxon>
        <taxon>Actinomycetes</taxon>
        <taxon>Bifidobacteriales</taxon>
        <taxon>Bifidobacteriaceae</taxon>
        <taxon>Gardnerella</taxon>
        <taxon>Gardnerella pickettii</taxon>
    </lineage>
</organism>
<dbReference type="HOGENOM" id="CLU_029601_2_0_11"/>
<dbReference type="PANTHER" id="PTHR43022">
    <property type="entry name" value="PROTEIN SMF"/>
    <property type="match status" value="1"/>
</dbReference>